<keyword evidence="3" id="KW-1185">Reference proteome</keyword>
<evidence type="ECO:0000313" key="2">
    <source>
        <dbReference type="EMBL" id="KAH7033398.1"/>
    </source>
</evidence>
<dbReference type="PROSITE" id="PS00028">
    <property type="entry name" value="ZINC_FINGER_C2H2_1"/>
    <property type="match status" value="1"/>
</dbReference>
<dbReference type="SMART" id="SM00355">
    <property type="entry name" value="ZnF_C2H2"/>
    <property type="match status" value="3"/>
</dbReference>
<evidence type="ECO:0000259" key="1">
    <source>
        <dbReference type="PROSITE" id="PS00028"/>
    </source>
</evidence>
<dbReference type="OrthoDB" id="8117402at2759"/>
<dbReference type="InterPro" id="IPR013087">
    <property type="entry name" value="Znf_C2H2_type"/>
</dbReference>
<dbReference type="EMBL" id="JAGTJQ010000004">
    <property type="protein sequence ID" value="KAH7033398.1"/>
    <property type="molecule type" value="Genomic_DNA"/>
</dbReference>
<comment type="caution">
    <text evidence="2">The sequence shown here is derived from an EMBL/GenBank/DDBJ whole genome shotgun (WGS) entry which is preliminary data.</text>
</comment>
<organism evidence="2 3">
    <name type="scientific">Microdochium trichocladiopsis</name>
    <dbReference type="NCBI Taxonomy" id="1682393"/>
    <lineage>
        <taxon>Eukaryota</taxon>
        <taxon>Fungi</taxon>
        <taxon>Dikarya</taxon>
        <taxon>Ascomycota</taxon>
        <taxon>Pezizomycotina</taxon>
        <taxon>Sordariomycetes</taxon>
        <taxon>Xylariomycetidae</taxon>
        <taxon>Xylariales</taxon>
        <taxon>Microdochiaceae</taxon>
        <taxon>Microdochium</taxon>
    </lineage>
</organism>
<gene>
    <name evidence="2" type="ORF">B0I36DRAFT_408024</name>
</gene>
<protein>
    <recommendedName>
        <fullName evidence="1">C2H2-type domain-containing protein</fullName>
    </recommendedName>
</protein>
<dbReference type="Proteomes" id="UP000756346">
    <property type="component" value="Unassembled WGS sequence"/>
</dbReference>
<accession>A0A9P8YC60</accession>
<sequence>MSAWSTQTYLPAIEPRDCPCCGETFPSGEEKLKHQRTVGHFRCAICHRQFLDGPSVVQHQLRDHKKVEKITCPGCLVDFASAGSWLEHVEHNQCKVIFPGDLEIRRQQLQAFRTALADKSPVRDLAMPYQASDTWADYVPGPAYDNFEVHHGTAVEQNYKEQSSFPRLPTNQFRAGDSKVLDLLSGDVDVYTGKAANAWSGAKSFFPKRSYNAVPPPAEHTHGVALYTKPCAADGDAVLCKDPYDPRFNPDVFKNPILDKFKCPHLSCSQTDKFRQVLSTLTGGILDAKINVKDENGDKREISIDELRGDMTEIVVDERAAENLRNKSAHGGGLGF</sequence>
<feature type="domain" description="C2H2-type" evidence="1">
    <location>
        <begin position="43"/>
        <end position="64"/>
    </location>
</feature>
<evidence type="ECO:0000313" key="3">
    <source>
        <dbReference type="Proteomes" id="UP000756346"/>
    </source>
</evidence>
<name>A0A9P8YC60_9PEZI</name>
<dbReference type="Gene3D" id="3.30.160.60">
    <property type="entry name" value="Classic Zinc Finger"/>
    <property type="match status" value="1"/>
</dbReference>
<dbReference type="RefSeq" id="XP_046014230.1">
    <property type="nucleotide sequence ID" value="XM_046161857.1"/>
</dbReference>
<dbReference type="AlphaFoldDB" id="A0A9P8YC60"/>
<reference evidence="2" key="1">
    <citation type="journal article" date="2021" name="Nat. Commun.">
        <title>Genetic determinants of endophytism in the Arabidopsis root mycobiome.</title>
        <authorList>
            <person name="Mesny F."/>
            <person name="Miyauchi S."/>
            <person name="Thiergart T."/>
            <person name="Pickel B."/>
            <person name="Atanasova L."/>
            <person name="Karlsson M."/>
            <person name="Huettel B."/>
            <person name="Barry K.W."/>
            <person name="Haridas S."/>
            <person name="Chen C."/>
            <person name="Bauer D."/>
            <person name="Andreopoulos W."/>
            <person name="Pangilinan J."/>
            <person name="LaButti K."/>
            <person name="Riley R."/>
            <person name="Lipzen A."/>
            <person name="Clum A."/>
            <person name="Drula E."/>
            <person name="Henrissat B."/>
            <person name="Kohler A."/>
            <person name="Grigoriev I.V."/>
            <person name="Martin F.M."/>
            <person name="Hacquard S."/>
        </authorList>
    </citation>
    <scope>NUCLEOTIDE SEQUENCE</scope>
    <source>
        <strain evidence="2">MPI-CAGE-CH-0230</strain>
    </source>
</reference>
<dbReference type="GeneID" id="70191403"/>
<proteinExistence type="predicted"/>